<dbReference type="OrthoDB" id="3223751at2759"/>
<dbReference type="EMBL" id="MU151449">
    <property type="protein sequence ID" value="KAF9443656.1"/>
    <property type="molecule type" value="Genomic_DNA"/>
</dbReference>
<dbReference type="AlphaFoldDB" id="A0A9P5X6D5"/>
<accession>A0A9P5X6D5</accession>
<gene>
    <name evidence="2" type="ORF">P691DRAFT_797152</name>
</gene>
<reference evidence="2" key="1">
    <citation type="submission" date="2020-11" db="EMBL/GenBank/DDBJ databases">
        <authorList>
            <consortium name="DOE Joint Genome Institute"/>
            <person name="Ahrendt S."/>
            <person name="Riley R."/>
            <person name="Andreopoulos W."/>
            <person name="Labutti K."/>
            <person name="Pangilinan J."/>
            <person name="Ruiz-Duenas F.J."/>
            <person name="Barrasa J.M."/>
            <person name="Sanchez-Garcia M."/>
            <person name="Camarero S."/>
            <person name="Miyauchi S."/>
            <person name="Serrano A."/>
            <person name="Linde D."/>
            <person name="Babiker R."/>
            <person name="Drula E."/>
            <person name="Ayuso-Fernandez I."/>
            <person name="Pacheco R."/>
            <person name="Padilla G."/>
            <person name="Ferreira P."/>
            <person name="Barriuso J."/>
            <person name="Kellner H."/>
            <person name="Castanera R."/>
            <person name="Alfaro M."/>
            <person name="Ramirez L."/>
            <person name="Pisabarro A.G."/>
            <person name="Kuo A."/>
            <person name="Tritt A."/>
            <person name="Lipzen A."/>
            <person name="He G."/>
            <person name="Yan M."/>
            <person name="Ng V."/>
            <person name="Cullen D."/>
            <person name="Martin F."/>
            <person name="Rosso M.-N."/>
            <person name="Henrissat B."/>
            <person name="Hibbett D."/>
            <person name="Martinez A.T."/>
            <person name="Grigoriev I.V."/>
        </authorList>
    </citation>
    <scope>NUCLEOTIDE SEQUENCE</scope>
    <source>
        <strain evidence="2">MF-IS2</strain>
    </source>
</reference>
<dbReference type="Gene3D" id="3.30.710.10">
    <property type="entry name" value="Potassium Channel Kv1.1, Chain A"/>
    <property type="match status" value="2"/>
</dbReference>
<comment type="caution">
    <text evidence="2">The sequence shown here is derived from an EMBL/GenBank/DDBJ whole genome shotgun (WGS) entry which is preliminary data.</text>
</comment>
<dbReference type="SUPFAM" id="SSF54695">
    <property type="entry name" value="POZ domain"/>
    <property type="match status" value="2"/>
</dbReference>
<name>A0A9P5X6D5_9AGAR</name>
<dbReference type="Proteomes" id="UP000807342">
    <property type="component" value="Unassembled WGS sequence"/>
</dbReference>
<protein>
    <recommendedName>
        <fullName evidence="1">BTB domain-containing protein</fullName>
    </recommendedName>
</protein>
<evidence type="ECO:0000259" key="1">
    <source>
        <dbReference type="SMART" id="SM00225"/>
    </source>
</evidence>
<dbReference type="InterPro" id="IPR000210">
    <property type="entry name" value="BTB/POZ_dom"/>
</dbReference>
<dbReference type="InterPro" id="IPR011333">
    <property type="entry name" value="SKP1/BTB/POZ_sf"/>
</dbReference>
<dbReference type="SMART" id="SM00225">
    <property type="entry name" value="BTB"/>
    <property type="match status" value="2"/>
</dbReference>
<feature type="domain" description="BTB" evidence="1">
    <location>
        <begin position="259"/>
        <end position="363"/>
    </location>
</feature>
<evidence type="ECO:0000313" key="3">
    <source>
        <dbReference type="Proteomes" id="UP000807342"/>
    </source>
</evidence>
<keyword evidence="3" id="KW-1185">Reference proteome</keyword>
<feature type="domain" description="BTB" evidence="1">
    <location>
        <begin position="14"/>
        <end position="129"/>
    </location>
</feature>
<evidence type="ECO:0000313" key="2">
    <source>
        <dbReference type="EMBL" id="KAF9443656.1"/>
    </source>
</evidence>
<proteinExistence type="predicted"/>
<sequence>MPRAVHNDIEYSIEPLTFRVENILFRVPREYLVQESPVFLDILALPQPVTGEEGVSTEGTVDAKPLVLPDTITASAFRALLWVLYPADRLFNSDVGLLKDDWVMILELSRMWDMIRVREIAIERLVPLLKDDPAHQWDLAKKYEIQDWVRPALERLIRRSLPLSNREVEMLDQETLLKLAAARESCYPVLRDSDPSRYGYINGEDTAIGHWVIRQERGQINVNLDTITFNCPISLKDNEDQPFTLAIDGPRRNGEFYIEKVVFQVEDDLYKVPNQPFSQHSPIFRRRFKNQGFVKFSHHNPLVIDSGVTKADFECLLRFFFPPNSAGEWEPSFTEWASILTLSAKWEMDRVKSLAVQKLEKLDFGSVVTKLRMAQELGVQDWFVSGMKTLVTRQEPLSAHECQVLDLRERAHHRTQYNHYGHSQSITHLRLERGEIPNNECDLTIQLTDLL</sequence>
<organism evidence="2 3">
    <name type="scientific">Macrolepiota fuliginosa MF-IS2</name>
    <dbReference type="NCBI Taxonomy" id="1400762"/>
    <lineage>
        <taxon>Eukaryota</taxon>
        <taxon>Fungi</taxon>
        <taxon>Dikarya</taxon>
        <taxon>Basidiomycota</taxon>
        <taxon>Agaricomycotina</taxon>
        <taxon>Agaricomycetes</taxon>
        <taxon>Agaricomycetidae</taxon>
        <taxon>Agaricales</taxon>
        <taxon>Agaricineae</taxon>
        <taxon>Agaricaceae</taxon>
        <taxon>Macrolepiota</taxon>
    </lineage>
</organism>